<dbReference type="RefSeq" id="WP_381086327.1">
    <property type="nucleotide sequence ID" value="NZ_JBHUDX010000067.1"/>
</dbReference>
<organism evidence="1 2">
    <name type="scientific">Streptomyces caeni</name>
    <dbReference type="NCBI Taxonomy" id="2307231"/>
    <lineage>
        <taxon>Bacteria</taxon>
        <taxon>Bacillati</taxon>
        <taxon>Actinomycetota</taxon>
        <taxon>Actinomycetes</taxon>
        <taxon>Kitasatosporales</taxon>
        <taxon>Streptomycetaceae</taxon>
        <taxon>Streptomyces</taxon>
    </lineage>
</organism>
<dbReference type="Proteomes" id="UP001597261">
    <property type="component" value="Unassembled WGS sequence"/>
</dbReference>
<evidence type="ECO:0000313" key="2">
    <source>
        <dbReference type="Proteomes" id="UP001597261"/>
    </source>
</evidence>
<reference evidence="2" key="1">
    <citation type="journal article" date="2019" name="Int. J. Syst. Evol. Microbiol.">
        <title>The Global Catalogue of Microorganisms (GCM) 10K type strain sequencing project: providing services to taxonomists for standard genome sequencing and annotation.</title>
        <authorList>
            <consortium name="The Broad Institute Genomics Platform"/>
            <consortium name="The Broad Institute Genome Sequencing Center for Infectious Disease"/>
            <person name="Wu L."/>
            <person name="Ma J."/>
        </authorList>
    </citation>
    <scope>NUCLEOTIDE SEQUENCE [LARGE SCALE GENOMIC DNA]</scope>
    <source>
        <strain evidence="2">CGMCC 1.12470</strain>
    </source>
</reference>
<protein>
    <submittedName>
        <fullName evidence="1">Uncharacterized protein</fullName>
    </submittedName>
</protein>
<keyword evidence="2" id="KW-1185">Reference proteome</keyword>
<evidence type="ECO:0000313" key="1">
    <source>
        <dbReference type="EMBL" id="MFD1661090.1"/>
    </source>
</evidence>
<accession>A0ABW4IYN8</accession>
<gene>
    <name evidence="1" type="ORF">ACFSL4_23520</name>
</gene>
<dbReference type="EMBL" id="JBHUDX010000067">
    <property type="protein sequence ID" value="MFD1661090.1"/>
    <property type="molecule type" value="Genomic_DNA"/>
</dbReference>
<sequence length="49" mass="5219">MGADDALAALVDALAARWEVVDRDPQPGKTVRAEVDVPGWPSLVRAHPV</sequence>
<proteinExistence type="predicted"/>
<name>A0ABW4IYN8_9ACTN</name>
<comment type="caution">
    <text evidence="1">The sequence shown here is derived from an EMBL/GenBank/DDBJ whole genome shotgun (WGS) entry which is preliminary data.</text>
</comment>